<organism evidence="1 2">
    <name type="scientific">Desulfoscipio geothermicus DSM 3669</name>
    <dbReference type="NCBI Taxonomy" id="1121426"/>
    <lineage>
        <taxon>Bacteria</taxon>
        <taxon>Bacillati</taxon>
        <taxon>Bacillota</taxon>
        <taxon>Clostridia</taxon>
        <taxon>Eubacteriales</taxon>
        <taxon>Desulfallaceae</taxon>
        <taxon>Desulfoscipio</taxon>
    </lineage>
</organism>
<dbReference type="AlphaFoldDB" id="A0A1I6DZI2"/>
<accession>A0A1I6DZI2</accession>
<evidence type="ECO:0000313" key="1">
    <source>
        <dbReference type="EMBL" id="SFR10930.1"/>
    </source>
</evidence>
<dbReference type="EMBL" id="FOYM01000022">
    <property type="protein sequence ID" value="SFR10930.1"/>
    <property type="molecule type" value="Genomic_DNA"/>
</dbReference>
<keyword evidence="2" id="KW-1185">Reference proteome</keyword>
<gene>
    <name evidence="1" type="ORF">SAMN05660706_12214</name>
</gene>
<reference evidence="2" key="1">
    <citation type="submission" date="2016-10" db="EMBL/GenBank/DDBJ databases">
        <authorList>
            <person name="Varghese N."/>
            <person name="Submissions S."/>
        </authorList>
    </citation>
    <scope>NUCLEOTIDE SEQUENCE [LARGE SCALE GENOMIC DNA]</scope>
    <source>
        <strain evidence="2">DSM 3669</strain>
    </source>
</reference>
<dbReference type="Proteomes" id="UP000199584">
    <property type="component" value="Unassembled WGS sequence"/>
</dbReference>
<proteinExistence type="predicted"/>
<name>A0A1I6DZI2_9FIRM</name>
<protein>
    <submittedName>
        <fullName evidence="1">Uncharacterized protein</fullName>
    </submittedName>
</protein>
<sequence>MTDVIKEIVDYHEAQKSTAVIDLEAAKKWAEISPDIRRKLINNVFCSKCGVTVIVDYVLHNDRFGIVLKGKCKKCGGDVASSIFRTTLMVAFPTYL</sequence>
<evidence type="ECO:0000313" key="2">
    <source>
        <dbReference type="Proteomes" id="UP000199584"/>
    </source>
</evidence>